<evidence type="ECO:0000313" key="3">
    <source>
        <dbReference type="EMBL" id="MTW03900.1"/>
    </source>
</evidence>
<dbReference type="AlphaFoldDB" id="A0A6L6Q2M9"/>
<organism evidence="3 4">
    <name type="scientific">Pseudoduganella ginsengisoli</name>
    <dbReference type="NCBI Taxonomy" id="1462440"/>
    <lineage>
        <taxon>Bacteria</taxon>
        <taxon>Pseudomonadati</taxon>
        <taxon>Pseudomonadota</taxon>
        <taxon>Betaproteobacteria</taxon>
        <taxon>Burkholderiales</taxon>
        <taxon>Oxalobacteraceae</taxon>
        <taxon>Telluria group</taxon>
        <taxon>Pseudoduganella</taxon>
    </lineage>
</organism>
<dbReference type="SUPFAM" id="SSF53850">
    <property type="entry name" value="Periplasmic binding protein-like II"/>
    <property type="match status" value="1"/>
</dbReference>
<feature type="domain" description="Solute-binding protein family 3/N-terminal" evidence="2">
    <location>
        <begin position="96"/>
        <end position="314"/>
    </location>
</feature>
<dbReference type="InterPro" id="IPR001638">
    <property type="entry name" value="Solute-binding_3/MltF_N"/>
</dbReference>
<name>A0A6L6Q2M9_9BURK</name>
<evidence type="ECO:0000259" key="2">
    <source>
        <dbReference type="Pfam" id="PF00497"/>
    </source>
</evidence>
<evidence type="ECO:0000313" key="4">
    <source>
        <dbReference type="Proteomes" id="UP000484015"/>
    </source>
</evidence>
<comment type="caution">
    <text evidence="3">The sequence shown here is derived from an EMBL/GenBank/DDBJ whole genome shotgun (WGS) entry which is preliminary data.</text>
</comment>
<gene>
    <name evidence="3" type="ORF">GM668_17590</name>
</gene>
<reference evidence="3 4" key="1">
    <citation type="submission" date="2019-11" db="EMBL/GenBank/DDBJ databases">
        <title>Type strains purchased from KCTC, JCM and DSMZ.</title>
        <authorList>
            <person name="Lu H."/>
        </authorList>
    </citation>
    <scope>NUCLEOTIDE SEQUENCE [LARGE SCALE GENOMIC DNA]</scope>
    <source>
        <strain evidence="3 4">KCTC 42409</strain>
    </source>
</reference>
<dbReference type="PANTHER" id="PTHR35936">
    <property type="entry name" value="MEMBRANE-BOUND LYTIC MUREIN TRANSGLYCOSYLASE F"/>
    <property type="match status" value="1"/>
</dbReference>
<accession>A0A6L6Q2M9</accession>
<dbReference type="OrthoDB" id="7340028at2"/>
<dbReference type="Gene3D" id="3.40.190.10">
    <property type="entry name" value="Periplasmic binding protein-like II"/>
    <property type="match status" value="2"/>
</dbReference>
<proteinExistence type="predicted"/>
<sequence length="320" mass="34795">MIVKQQNWLLHTMACGELSQAMHQQMARSGNSWGRYAAASVAHYRPAPYIAINNQSIGGGMAAGPLAWYARWAAMAAACAWLPALAAPPLHLRFVAQPWPPFIYSDQGKLAGPFTDFVHAACAAIQAQCTIELFPWRRALQMAMEGEADGLLAILDTPERRQLFHVSPGLIHTAYVLYARQDSALHDPTPAMLAGYTVAAFGPSGTATVAARLASSAPNAQLKIEIDNETALRKLRMGRYGDQAVVLINEDLGIWLMQKEGDAGLRQVGEVQKITYHIGMSRKRGAQEARTRFLAALDAMIHSGAVRDMAARYGMRGVSP</sequence>
<keyword evidence="1" id="KW-0732">Signal</keyword>
<dbReference type="EMBL" id="WNLA01000012">
    <property type="protein sequence ID" value="MTW03900.1"/>
    <property type="molecule type" value="Genomic_DNA"/>
</dbReference>
<dbReference type="Proteomes" id="UP000484015">
    <property type="component" value="Unassembled WGS sequence"/>
</dbReference>
<evidence type="ECO:0000256" key="1">
    <source>
        <dbReference type="ARBA" id="ARBA00022729"/>
    </source>
</evidence>
<keyword evidence="4" id="KW-1185">Reference proteome</keyword>
<dbReference type="PANTHER" id="PTHR35936:SF25">
    <property type="entry name" value="ABC TRANSPORTER SUBSTRATE-BINDING PROTEIN"/>
    <property type="match status" value="1"/>
</dbReference>
<dbReference type="Pfam" id="PF00497">
    <property type="entry name" value="SBP_bac_3"/>
    <property type="match status" value="1"/>
</dbReference>
<protein>
    <submittedName>
        <fullName evidence="3">Transporter substrate-binding domain-containing protein</fullName>
    </submittedName>
</protein>